<sequence length="276" mass="29524">MQTISELHFTSSGTPTSWWAAPCCPSGMNYRRDLGICSHAFTTPLTAFALITVTTGSSTKEVYVDVRADSSGSGDVYSYTNLTTFMSGTAYVEPMTIAWQYRDLAVFPPAYASSLAQRLRVDFTSTASPASGQAVASQTSSLSPSRTGQSSRPSPGLSAGAKAGIAVGVVLAVLLGVIPAILTLRRRRRRKAASHPANAAAELEGREERRKWYLGGKWRSEAQVEPRPGELDAQGNHVVPGELEASGDNVIRGELDSKEVQTVPGPPVELESHEKR</sequence>
<feature type="region of interest" description="Disordered" evidence="1">
    <location>
        <begin position="130"/>
        <end position="158"/>
    </location>
</feature>
<protein>
    <recommendedName>
        <fullName evidence="5">Mid2 domain-containing protein</fullName>
    </recommendedName>
</protein>
<dbReference type="EMBL" id="ML979135">
    <property type="protein sequence ID" value="KAF1917197.1"/>
    <property type="molecule type" value="Genomic_DNA"/>
</dbReference>
<keyword evidence="4" id="KW-1185">Reference proteome</keyword>
<keyword evidence="2" id="KW-1133">Transmembrane helix</keyword>
<dbReference type="AlphaFoldDB" id="A0A6A5QTD5"/>
<dbReference type="Proteomes" id="UP000800096">
    <property type="component" value="Unassembled WGS sequence"/>
</dbReference>
<evidence type="ECO:0000256" key="2">
    <source>
        <dbReference type="SAM" id="Phobius"/>
    </source>
</evidence>
<keyword evidence="2" id="KW-0472">Membrane</keyword>
<evidence type="ECO:0000256" key="1">
    <source>
        <dbReference type="SAM" id="MobiDB-lite"/>
    </source>
</evidence>
<evidence type="ECO:0000313" key="3">
    <source>
        <dbReference type="EMBL" id="KAF1917197.1"/>
    </source>
</evidence>
<keyword evidence="2" id="KW-0812">Transmembrane</keyword>
<feature type="transmembrane region" description="Helical" evidence="2">
    <location>
        <begin position="163"/>
        <end position="184"/>
    </location>
</feature>
<name>A0A6A5QTD5_AMPQU</name>
<gene>
    <name evidence="3" type="ORF">BDU57DRAFT_517750</name>
</gene>
<feature type="region of interest" description="Disordered" evidence="1">
    <location>
        <begin position="253"/>
        <end position="276"/>
    </location>
</feature>
<reference evidence="3" key="1">
    <citation type="journal article" date="2020" name="Stud. Mycol.">
        <title>101 Dothideomycetes genomes: a test case for predicting lifestyles and emergence of pathogens.</title>
        <authorList>
            <person name="Haridas S."/>
            <person name="Albert R."/>
            <person name="Binder M."/>
            <person name="Bloem J."/>
            <person name="Labutti K."/>
            <person name="Salamov A."/>
            <person name="Andreopoulos B."/>
            <person name="Baker S."/>
            <person name="Barry K."/>
            <person name="Bills G."/>
            <person name="Bluhm B."/>
            <person name="Cannon C."/>
            <person name="Castanera R."/>
            <person name="Culley D."/>
            <person name="Daum C."/>
            <person name="Ezra D."/>
            <person name="Gonzalez J."/>
            <person name="Henrissat B."/>
            <person name="Kuo A."/>
            <person name="Liang C."/>
            <person name="Lipzen A."/>
            <person name="Lutzoni F."/>
            <person name="Magnuson J."/>
            <person name="Mondo S."/>
            <person name="Nolan M."/>
            <person name="Ohm R."/>
            <person name="Pangilinan J."/>
            <person name="Park H.-J."/>
            <person name="Ramirez L."/>
            <person name="Alfaro M."/>
            <person name="Sun H."/>
            <person name="Tritt A."/>
            <person name="Yoshinaga Y."/>
            <person name="Zwiers L.-H."/>
            <person name="Turgeon B."/>
            <person name="Goodwin S."/>
            <person name="Spatafora J."/>
            <person name="Crous P."/>
            <person name="Grigoriev I."/>
        </authorList>
    </citation>
    <scope>NUCLEOTIDE SEQUENCE</scope>
    <source>
        <strain evidence="3">HMLAC05119</strain>
    </source>
</reference>
<accession>A0A6A5QTD5</accession>
<dbReference type="OrthoDB" id="4770059at2759"/>
<organism evidence="3 4">
    <name type="scientific">Ampelomyces quisqualis</name>
    <name type="common">Powdery mildew agent</name>
    <dbReference type="NCBI Taxonomy" id="50730"/>
    <lineage>
        <taxon>Eukaryota</taxon>
        <taxon>Fungi</taxon>
        <taxon>Dikarya</taxon>
        <taxon>Ascomycota</taxon>
        <taxon>Pezizomycotina</taxon>
        <taxon>Dothideomycetes</taxon>
        <taxon>Pleosporomycetidae</taxon>
        <taxon>Pleosporales</taxon>
        <taxon>Pleosporineae</taxon>
        <taxon>Phaeosphaeriaceae</taxon>
        <taxon>Ampelomyces</taxon>
    </lineage>
</organism>
<proteinExistence type="predicted"/>
<evidence type="ECO:0008006" key="5">
    <source>
        <dbReference type="Google" id="ProtNLM"/>
    </source>
</evidence>
<evidence type="ECO:0000313" key="4">
    <source>
        <dbReference type="Proteomes" id="UP000800096"/>
    </source>
</evidence>
<feature type="compositionally biased region" description="Polar residues" evidence="1">
    <location>
        <begin position="130"/>
        <end position="153"/>
    </location>
</feature>